<dbReference type="SMART" id="SM00342">
    <property type="entry name" value="HTH_ARAC"/>
    <property type="match status" value="1"/>
</dbReference>
<dbReference type="PANTHER" id="PTHR43280">
    <property type="entry name" value="ARAC-FAMILY TRANSCRIPTIONAL REGULATOR"/>
    <property type="match status" value="1"/>
</dbReference>
<evidence type="ECO:0000259" key="9">
    <source>
        <dbReference type="PROSITE" id="PS50110"/>
    </source>
</evidence>
<evidence type="ECO:0000313" key="11">
    <source>
        <dbReference type="Proteomes" id="UP000620327"/>
    </source>
</evidence>
<dbReference type="PRINTS" id="PR00032">
    <property type="entry name" value="HTHARAC"/>
</dbReference>
<evidence type="ECO:0000256" key="7">
    <source>
        <dbReference type="SAM" id="Coils"/>
    </source>
</evidence>
<dbReference type="Gene3D" id="3.40.50.2300">
    <property type="match status" value="1"/>
</dbReference>
<comment type="function">
    <text evidence="5">May play the central regulatory role in sporulation. It may be an element of the effector pathway responsible for the activation of sporulation genes in response to nutritional stress. Spo0A may act in concert with spo0H (a sigma factor) to control the expression of some genes that are critical to the sporulation process.</text>
</comment>
<evidence type="ECO:0000256" key="2">
    <source>
        <dbReference type="ARBA" id="ARBA00023015"/>
    </source>
</evidence>
<gene>
    <name evidence="10" type="ORF">H8Z83_14990</name>
</gene>
<dbReference type="Proteomes" id="UP000620327">
    <property type="component" value="Unassembled WGS sequence"/>
</dbReference>
<keyword evidence="4" id="KW-0804">Transcription</keyword>
<dbReference type="EMBL" id="JACOQI010000019">
    <property type="protein sequence ID" value="MBC5771605.1"/>
    <property type="molecule type" value="Genomic_DNA"/>
</dbReference>
<keyword evidence="7" id="KW-0175">Coiled coil</keyword>
<evidence type="ECO:0000256" key="3">
    <source>
        <dbReference type="ARBA" id="ARBA00023125"/>
    </source>
</evidence>
<dbReference type="GO" id="GO:0000160">
    <property type="term" value="P:phosphorelay signal transduction system"/>
    <property type="evidence" value="ECO:0007669"/>
    <property type="project" value="InterPro"/>
</dbReference>
<feature type="coiled-coil region" evidence="7">
    <location>
        <begin position="111"/>
        <end position="138"/>
    </location>
</feature>
<evidence type="ECO:0000256" key="4">
    <source>
        <dbReference type="ARBA" id="ARBA00023163"/>
    </source>
</evidence>
<dbReference type="GO" id="GO:0003700">
    <property type="term" value="F:DNA-binding transcription factor activity"/>
    <property type="evidence" value="ECO:0007669"/>
    <property type="project" value="InterPro"/>
</dbReference>
<comment type="caution">
    <text evidence="10">The sequence shown here is derived from an EMBL/GenBank/DDBJ whole genome shotgun (WGS) entry which is preliminary data.</text>
</comment>
<dbReference type="InterPro" id="IPR001789">
    <property type="entry name" value="Sig_transdc_resp-reg_receiver"/>
</dbReference>
<protein>
    <recommendedName>
        <fullName evidence="1">Stage 0 sporulation protein A homolog</fullName>
    </recommendedName>
</protein>
<sequence>MELYRVLLVDDEEDIREGISRKMDWLGLGFSLVGEAANGQDALELAESLRPDVILTDIKMPFMDGLELCRILTDRLPAARFVVFSGFDAFEYAKQAIQMNVVEYILKPINADELSAVLRRLKDQLDRERAERRNVELLRSRYMENLPILRELFYANLLDGRIEPGTERERAARLDIDLQGEEWAVGLAYIGSDRRDALSTLSVQKLLEESLTADRCKLSLYNDWVAVIVSLTESFTIYDLIRVLDRVCTLAASYLSLTLTVGVGAPCKELSGMARSAAEARTALEYRSMVGRGQVIYIGDLEPDGGQVLTFEEADERTLTAAVRLGSEQEVRDAAAALAGKIREANPSAGQYNLFLMELVTHLMKMTRRSGVGVEEVFGTGFSLPIQDSALPSLEELEGWCAERYLRLRTLIRRRQTDSAGQTVEAAKEYIRQHYAESDLSVEKLCAYLHLSSTYFSTLFKRETGTSFTAYVTTVRMEAAAEAIRGTEEKTYLIAQRCGYEDPNYFSYVFKRHFGVTPTKYRSEGK</sequence>
<evidence type="ECO:0000259" key="8">
    <source>
        <dbReference type="PROSITE" id="PS01124"/>
    </source>
</evidence>
<organism evidence="10 11">
    <name type="scientific">Dysosmobacter segnis</name>
    <dbReference type="NCBI Taxonomy" id="2763042"/>
    <lineage>
        <taxon>Bacteria</taxon>
        <taxon>Bacillati</taxon>
        <taxon>Bacillota</taxon>
        <taxon>Clostridia</taxon>
        <taxon>Eubacteriales</taxon>
        <taxon>Oscillospiraceae</taxon>
        <taxon>Dysosmobacter</taxon>
    </lineage>
</organism>
<dbReference type="PROSITE" id="PS50110">
    <property type="entry name" value="RESPONSE_REGULATORY"/>
    <property type="match status" value="1"/>
</dbReference>
<dbReference type="InterPro" id="IPR041522">
    <property type="entry name" value="CdaR_GGDEF"/>
</dbReference>
<dbReference type="SUPFAM" id="SSF52172">
    <property type="entry name" value="CheY-like"/>
    <property type="match status" value="1"/>
</dbReference>
<dbReference type="Pfam" id="PF12833">
    <property type="entry name" value="HTH_18"/>
    <property type="match status" value="1"/>
</dbReference>
<dbReference type="InterPro" id="IPR020449">
    <property type="entry name" value="Tscrpt_reg_AraC-type_HTH"/>
</dbReference>
<feature type="modified residue" description="4-aspartylphosphate" evidence="6">
    <location>
        <position position="57"/>
    </location>
</feature>
<keyword evidence="2" id="KW-0805">Transcription regulation</keyword>
<keyword evidence="3" id="KW-0238">DNA-binding</keyword>
<feature type="domain" description="HTH araC/xylS-type" evidence="8">
    <location>
        <begin position="425"/>
        <end position="524"/>
    </location>
</feature>
<dbReference type="PANTHER" id="PTHR43280:SF28">
    <property type="entry name" value="HTH-TYPE TRANSCRIPTIONAL ACTIVATOR RHAS"/>
    <property type="match status" value="1"/>
</dbReference>
<dbReference type="InterPro" id="IPR011006">
    <property type="entry name" value="CheY-like_superfamily"/>
</dbReference>
<dbReference type="RefSeq" id="WP_187015797.1">
    <property type="nucleotide sequence ID" value="NZ_JACOQI010000019.1"/>
</dbReference>
<dbReference type="Pfam" id="PF00072">
    <property type="entry name" value="Response_reg"/>
    <property type="match status" value="1"/>
</dbReference>
<dbReference type="GO" id="GO:0043565">
    <property type="term" value="F:sequence-specific DNA binding"/>
    <property type="evidence" value="ECO:0007669"/>
    <property type="project" value="InterPro"/>
</dbReference>
<dbReference type="SMART" id="SM00448">
    <property type="entry name" value="REC"/>
    <property type="match status" value="1"/>
</dbReference>
<dbReference type="InterPro" id="IPR009057">
    <property type="entry name" value="Homeodomain-like_sf"/>
</dbReference>
<keyword evidence="6" id="KW-0597">Phosphoprotein</keyword>
<name>A0A923S8C5_9FIRM</name>
<dbReference type="CDD" id="cd17536">
    <property type="entry name" value="REC_YesN-like"/>
    <property type="match status" value="1"/>
</dbReference>
<keyword evidence="11" id="KW-1185">Reference proteome</keyword>
<dbReference type="Gene3D" id="1.10.10.60">
    <property type="entry name" value="Homeodomain-like"/>
    <property type="match status" value="2"/>
</dbReference>
<accession>A0A923S8C5</accession>
<evidence type="ECO:0000256" key="1">
    <source>
        <dbReference type="ARBA" id="ARBA00018672"/>
    </source>
</evidence>
<dbReference type="SUPFAM" id="SSF46689">
    <property type="entry name" value="Homeodomain-like"/>
    <property type="match status" value="2"/>
</dbReference>
<evidence type="ECO:0000256" key="6">
    <source>
        <dbReference type="PROSITE-ProRule" id="PRU00169"/>
    </source>
</evidence>
<proteinExistence type="predicted"/>
<reference evidence="10" key="1">
    <citation type="submission" date="2020-08" db="EMBL/GenBank/DDBJ databases">
        <title>Genome public.</title>
        <authorList>
            <person name="Liu C."/>
            <person name="Sun Q."/>
        </authorList>
    </citation>
    <scope>NUCLEOTIDE SEQUENCE</scope>
    <source>
        <strain evidence="10">BX15</strain>
    </source>
</reference>
<dbReference type="InterPro" id="IPR018060">
    <property type="entry name" value="HTH_AraC"/>
</dbReference>
<evidence type="ECO:0000313" key="10">
    <source>
        <dbReference type="EMBL" id="MBC5771605.1"/>
    </source>
</evidence>
<dbReference type="AlphaFoldDB" id="A0A923S8C5"/>
<dbReference type="PROSITE" id="PS01124">
    <property type="entry name" value="HTH_ARAC_FAMILY_2"/>
    <property type="match status" value="1"/>
</dbReference>
<evidence type="ECO:0000256" key="5">
    <source>
        <dbReference type="ARBA" id="ARBA00024867"/>
    </source>
</evidence>
<feature type="domain" description="Response regulatory" evidence="9">
    <location>
        <begin position="5"/>
        <end position="122"/>
    </location>
</feature>
<dbReference type="Pfam" id="PF17853">
    <property type="entry name" value="GGDEF_2"/>
    <property type="match status" value="1"/>
</dbReference>